<name>A0ABV3U9B7_9GAMM</name>
<dbReference type="RefSeq" id="WP_368381828.1">
    <property type="nucleotide sequence ID" value="NZ_JBFRYA010000009.1"/>
</dbReference>
<dbReference type="EMBL" id="JBFRYA010000009">
    <property type="protein sequence ID" value="MEX1669564.1"/>
    <property type="molecule type" value="Genomic_DNA"/>
</dbReference>
<dbReference type="InterPro" id="IPR011204">
    <property type="entry name" value="Virulence_RhuM-like"/>
</dbReference>
<keyword evidence="2" id="KW-1185">Reference proteome</keyword>
<comment type="caution">
    <text evidence="1">The sequence shown here is derived from an EMBL/GenBank/DDBJ whole genome shotgun (WGS) entry which is preliminary data.</text>
</comment>
<reference evidence="1 2" key="1">
    <citation type="journal article" date="2011" name="Int. J. Syst. Evol. Microbiol.">
        <title>Zhongshania antarctica gen. nov., sp. nov. and Zhongshania guokunii sp. nov., gammaproteobacteria respectively isolated from coastal attached (fast) ice and surface seawater of the Antarctic.</title>
        <authorList>
            <person name="Li H.J."/>
            <person name="Zhang X.Y."/>
            <person name="Chen C.X."/>
            <person name="Zhang Y.J."/>
            <person name="Gao Z.M."/>
            <person name="Yu Y."/>
            <person name="Chen X.L."/>
            <person name="Chen B."/>
            <person name="Zhang Y.Z."/>
        </authorList>
    </citation>
    <scope>NUCLEOTIDE SEQUENCE [LARGE SCALE GENOMIC DNA]</scope>
    <source>
        <strain evidence="1 2">ZS6-22T</strain>
    </source>
</reference>
<proteinExistence type="predicted"/>
<evidence type="ECO:0000313" key="1">
    <source>
        <dbReference type="EMBL" id="MEX1669564.1"/>
    </source>
</evidence>
<dbReference type="PANTHER" id="PTHR35810">
    <property type="entry name" value="CYTOPLASMIC PROTEIN-RELATED"/>
    <property type="match status" value="1"/>
</dbReference>
<organism evidence="1 2">
    <name type="scientific">Zhongshania guokunii</name>
    <dbReference type="NCBI Taxonomy" id="641783"/>
    <lineage>
        <taxon>Bacteria</taxon>
        <taxon>Pseudomonadati</taxon>
        <taxon>Pseudomonadota</taxon>
        <taxon>Gammaproteobacteria</taxon>
        <taxon>Cellvibrionales</taxon>
        <taxon>Spongiibacteraceae</taxon>
        <taxon>Zhongshania</taxon>
    </lineage>
</organism>
<accession>A0ABV3U9B7</accession>
<dbReference type="Pfam" id="PF13310">
    <property type="entry name" value="Virulence_RhuM"/>
    <property type="match status" value="1"/>
</dbReference>
<sequence length="208" mass="23497">MSEAQQIQIYQSDDGSVQLDVALQQETVWLSQAQLAELFGTKRPAITKHLSNIFKSNELEEQVVCSILEHTTVHGAIAGKTQTKTVKHYNLDAIISVGYRVNFARATQFRIWATNTLKQHLVQGFTLNQRRLKERGIEFEQVVQLLSQTLANQQLVTAQSTAVLQVINDYARSWSLLQGYDEQSIVDQTARQTDMARLELEQVLPAIA</sequence>
<protein>
    <submittedName>
        <fullName evidence="1">Virulence RhuM family protein</fullName>
    </submittedName>
</protein>
<evidence type="ECO:0000313" key="2">
    <source>
        <dbReference type="Proteomes" id="UP001557485"/>
    </source>
</evidence>
<gene>
    <name evidence="1" type="ORF">AB4876_11640</name>
</gene>
<dbReference type="Proteomes" id="UP001557485">
    <property type="component" value="Unassembled WGS sequence"/>
</dbReference>
<dbReference type="PANTHER" id="PTHR35810:SF1">
    <property type="entry name" value="CYTOPLASMIC PROTEIN"/>
    <property type="match status" value="1"/>
</dbReference>